<dbReference type="EMBL" id="ACCL02000011">
    <property type="protein sequence ID" value="EET60502.1"/>
    <property type="molecule type" value="Genomic_DNA"/>
</dbReference>
<dbReference type="Proteomes" id="UP000005561">
    <property type="component" value="Unassembled WGS sequence"/>
</dbReference>
<organism evidence="1 2">
    <name type="scientific">Marvinbryantia formatexigens DSM 14469</name>
    <dbReference type="NCBI Taxonomy" id="478749"/>
    <lineage>
        <taxon>Bacteria</taxon>
        <taxon>Bacillati</taxon>
        <taxon>Bacillota</taxon>
        <taxon>Clostridia</taxon>
        <taxon>Lachnospirales</taxon>
        <taxon>Lachnospiraceae</taxon>
        <taxon>Marvinbryantia</taxon>
    </lineage>
</organism>
<name>C6LGD8_9FIRM</name>
<comment type="caution">
    <text evidence="1">The sequence shown here is derived from an EMBL/GenBank/DDBJ whole genome shotgun (WGS) entry which is preliminary data.</text>
</comment>
<sequence>MLAECRFPLQRNRGFLYTGTAVSSLRNCGVKPSGILTNQRLCG</sequence>
<gene>
    <name evidence="1" type="ORF">BRYFOR_07698</name>
</gene>
<keyword evidence="2" id="KW-1185">Reference proteome</keyword>
<accession>C6LGD8</accession>
<evidence type="ECO:0000313" key="1">
    <source>
        <dbReference type="EMBL" id="EET60502.1"/>
    </source>
</evidence>
<evidence type="ECO:0000313" key="2">
    <source>
        <dbReference type="Proteomes" id="UP000005561"/>
    </source>
</evidence>
<protein>
    <submittedName>
        <fullName evidence="1">Uncharacterized protein</fullName>
    </submittedName>
</protein>
<proteinExistence type="predicted"/>
<dbReference type="AlphaFoldDB" id="C6LGD8"/>
<reference evidence="1" key="1">
    <citation type="submission" date="2009-07" db="EMBL/GenBank/DDBJ databases">
        <authorList>
            <person name="Weinstock G."/>
            <person name="Sodergren E."/>
            <person name="Clifton S."/>
            <person name="Fulton L."/>
            <person name="Fulton B."/>
            <person name="Courtney L."/>
            <person name="Fronick C."/>
            <person name="Harrison M."/>
            <person name="Strong C."/>
            <person name="Farmer C."/>
            <person name="Delahaunty K."/>
            <person name="Markovic C."/>
            <person name="Hall O."/>
            <person name="Minx P."/>
            <person name="Tomlinson C."/>
            <person name="Mitreva M."/>
            <person name="Nelson J."/>
            <person name="Hou S."/>
            <person name="Wollam A."/>
            <person name="Pepin K.H."/>
            <person name="Johnson M."/>
            <person name="Bhonagiri V."/>
            <person name="Nash W.E."/>
            <person name="Warren W."/>
            <person name="Chinwalla A."/>
            <person name="Mardis E.R."/>
            <person name="Wilson R.K."/>
        </authorList>
    </citation>
    <scope>NUCLEOTIDE SEQUENCE [LARGE SCALE GENOMIC DNA]</scope>
    <source>
        <strain evidence="1">DSM 14469</strain>
    </source>
</reference>